<comment type="caution">
    <text evidence="1">The sequence shown here is derived from an EMBL/GenBank/DDBJ whole genome shotgun (WGS) entry which is preliminary data.</text>
</comment>
<evidence type="ECO:0000313" key="1">
    <source>
        <dbReference type="EMBL" id="KAL0970649.1"/>
    </source>
</evidence>
<proteinExistence type="predicted"/>
<name>A0ABD0WG42_UMBPY</name>
<keyword evidence="2" id="KW-1185">Reference proteome</keyword>
<gene>
    <name evidence="1" type="ORF">UPYG_G00245090</name>
</gene>
<accession>A0ABD0WG42</accession>
<reference evidence="1 2" key="1">
    <citation type="submission" date="2024-06" db="EMBL/GenBank/DDBJ databases">
        <authorList>
            <person name="Pan Q."/>
            <person name="Wen M."/>
            <person name="Jouanno E."/>
            <person name="Zahm M."/>
            <person name="Klopp C."/>
            <person name="Cabau C."/>
            <person name="Louis A."/>
            <person name="Berthelot C."/>
            <person name="Parey E."/>
            <person name="Roest Crollius H."/>
            <person name="Montfort J."/>
            <person name="Robinson-Rechavi M."/>
            <person name="Bouchez O."/>
            <person name="Lampietro C."/>
            <person name="Lopez Roques C."/>
            <person name="Donnadieu C."/>
            <person name="Postlethwait J."/>
            <person name="Bobe J."/>
            <person name="Verreycken H."/>
            <person name="Guiguen Y."/>
        </authorList>
    </citation>
    <scope>NUCLEOTIDE SEQUENCE [LARGE SCALE GENOMIC DNA]</scope>
    <source>
        <strain evidence="1">Up_M1</strain>
        <tissue evidence="1">Testis</tissue>
    </source>
</reference>
<sequence>MREAVQRVQPNLSRFSVVSIVWTFRQENRTARQPAVGGRQRVFSHAQELAVVDLVVANNTIPLRQLRECILADHAIFHDVHSVSTTTLGRVLWEHHVSMKQLYRVSFERNSVGLKHLRYKLSWVSMQQRSRMNIFTSTKLGSI</sequence>
<organism evidence="1 2">
    <name type="scientific">Umbra pygmaea</name>
    <name type="common">Eastern mudminnow</name>
    <dbReference type="NCBI Taxonomy" id="75934"/>
    <lineage>
        <taxon>Eukaryota</taxon>
        <taxon>Metazoa</taxon>
        <taxon>Chordata</taxon>
        <taxon>Craniata</taxon>
        <taxon>Vertebrata</taxon>
        <taxon>Euteleostomi</taxon>
        <taxon>Actinopterygii</taxon>
        <taxon>Neopterygii</taxon>
        <taxon>Teleostei</taxon>
        <taxon>Protacanthopterygii</taxon>
        <taxon>Esociformes</taxon>
        <taxon>Umbridae</taxon>
        <taxon>Umbra</taxon>
    </lineage>
</organism>
<dbReference type="EMBL" id="JAGEUA010000007">
    <property type="protein sequence ID" value="KAL0970649.1"/>
    <property type="molecule type" value="Genomic_DNA"/>
</dbReference>
<protein>
    <submittedName>
        <fullName evidence="1">Uncharacterized protein</fullName>
    </submittedName>
</protein>
<evidence type="ECO:0000313" key="2">
    <source>
        <dbReference type="Proteomes" id="UP001557470"/>
    </source>
</evidence>
<dbReference type="AlphaFoldDB" id="A0ABD0WG42"/>
<dbReference type="Proteomes" id="UP001557470">
    <property type="component" value="Unassembled WGS sequence"/>
</dbReference>